<evidence type="ECO:0000313" key="1">
    <source>
        <dbReference type="EMBL" id="KAJ7989945.1"/>
    </source>
</evidence>
<accession>A0ACC2FFB9</accession>
<organism evidence="1 2">
    <name type="scientific">Dallia pectoralis</name>
    <name type="common">Alaska blackfish</name>
    <dbReference type="NCBI Taxonomy" id="75939"/>
    <lineage>
        <taxon>Eukaryota</taxon>
        <taxon>Metazoa</taxon>
        <taxon>Chordata</taxon>
        <taxon>Craniata</taxon>
        <taxon>Vertebrata</taxon>
        <taxon>Euteleostomi</taxon>
        <taxon>Actinopterygii</taxon>
        <taxon>Neopterygii</taxon>
        <taxon>Teleostei</taxon>
        <taxon>Protacanthopterygii</taxon>
        <taxon>Esociformes</taxon>
        <taxon>Umbridae</taxon>
        <taxon>Dallia</taxon>
    </lineage>
</organism>
<keyword evidence="2" id="KW-1185">Reference proteome</keyword>
<dbReference type="Proteomes" id="UP001157502">
    <property type="component" value="Chromosome 29"/>
</dbReference>
<protein>
    <submittedName>
        <fullName evidence="1">Uncharacterized protein</fullName>
    </submittedName>
</protein>
<comment type="caution">
    <text evidence="1">The sequence shown here is derived from an EMBL/GenBank/DDBJ whole genome shotgun (WGS) entry which is preliminary data.</text>
</comment>
<proteinExistence type="predicted"/>
<dbReference type="EMBL" id="CM055756">
    <property type="protein sequence ID" value="KAJ7989945.1"/>
    <property type="molecule type" value="Genomic_DNA"/>
</dbReference>
<gene>
    <name evidence="1" type="ORF">DPEC_G00309740</name>
</gene>
<evidence type="ECO:0000313" key="2">
    <source>
        <dbReference type="Proteomes" id="UP001157502"/>
    </source>
</evidence>
<reference evidence="1" key="1">
    <citation type="submission" date="2021-05" db="EMBL/GenBank/DDBJ databases">
        <authorList>
            <person name="Pan Q."/>
            <person name="Jouanno E."/>
            <person name="Zahm M."/>
            <person name="Klopp C."/>
            <person name="Cabau C."/>
            <person name="Louis A."/>
            <person name="Berthelot C."/>
            <person name="Parey E."/>
            <person name="Roest Crollius H."/>
            <person name="Montfort J."/>
            <person name="Robinson-Rechavi M."/>
            <person name="Bouchez O."/>
            <person name="Lampietro C."/>
            <person name="Lopez Roques C."/>
            <person name="Donnadieu C."/>
            <person name="Postlethwait J."/>
            <person name="Bobe J."/>
            <person name="Dillon D."/>
            <person name="Chandos A."/>
            <person name="von Hippel F."/>
            <person name="Guiguen Y."/>
        </authorList>
    </citation>
    <scope>NUCLEOTIDE SEQUENCE</scope>
    <source>
        <strain evidence="1">YG-Jan2019</strain>
    </source>
</reference>
<sequence>MNWAWEGSTCGDNDRGTPGTPERRTGIVVDKTGKGLCSAEGGEKVALAIIQRTESAQGGLHWALTSPTLMRSRGSAARWMTVGQTDDVLQTCATGGLVQLLKSSDLGRHSLLYLKEIGHGWFGKVLLGEVNVGLSTTQVVVQELKASASVQDQMHFLEEAQPYRTLQHSALLQSLAQCSEVTPYLLVMEFCPLGDVKSYLRSCRAADAVTPDPLTLQRMACDIASGLLHLHKYNFIHSDLALRNCLLTSEMTVKIGDYGLSHSRYKDDYFVTPDQIWVPLRWIAPELIDDVHGNLLVVDQTKDSNVWSLGVTIWELFELGNQPYRHYTDRQVLTYAVKEQQLKLTRPRIRGPLAERWYEVMQFCWLQPEQRPNSEEVHLLLTYLCAKGASEAKEDFEQRWNSLRPNLTGGSSPSHVAVAPLTAASPVLAHTPSPGDVEPASASRNSFPLLEQFSQDGFHSDGGGDDILTVTQTSRGGLNFEYKWEQARAEKPYCSSSTSGPLGQGNPHYQDIYYPVGNASTSGDCQGERSGHALGASPSYYEPARTGSGVGVVPVLSAHSPSVGSEYYIRIEEPAECDIHLDDSSVDYSPGLEAEDGSLSSGTNTPKPLARTCTEPSTYWSAATAADGDGHSAYDSDDSPAVSLTMEPLLRQTTGATSPVELGLSRRYFSPNQSEVFHRGESPIAEKGCRSEEDTPAVSQRKQQQPMVRLETPLGVDTHAQCLSSPGLGHCDPYLESNMSLTTTTRRTEGYYDMIGPLRKTLPMANHISIDIDTGNGGLLVGGGVRGDRDAGEVDDDLFSEQEAINWTSNHSANNNSMSFELRQMVQSQDSYLDFRYINTNTNPTANTMDLRPSSVANGQDVFKRGAETFSYMEATGREGGGCSSSTKASESVSQSVTTVSAEGHKITPAAVPGERPFSQPKSIPDSGYNRSPVTCMEPYLHSGFAEKQRGKGGVMAGDVRETTGGLGVGHTEGFLLEPVDSQMEASQGLDSGLEMANCSSLGQVDVSNCSYDDEDDDITDVTSGIFADFSLDNGDDVIGDELSPTHHGERPARNLRGTPESVDTLNMMSPLSSVTGASPREAFSPGDVFLHTFSLNSSLNSSSLLPKSLDSGYDTENNESPEFMLKEGNGNGEFLLDSEGNHHHPVLGGSRPAMVGANLGSGERGQEMLLQQVDLGDGVGVSMSASTSVGTELHIKGLCGKNPYRDSAYFSDYDTENEKSLQDEQSGFFSSPGGENDLTGRQRPRSVRTEERQSQVGPNGVAVFNSATGSKPFPTLPCSSAQTSGPGLSILAPFPPQMGGCLAKGSAPEEAVGLESEHSGEEPASESEGSATLLEASSRPSDQNNRNRASEDDYSPIQSLGSDSSTDYRKEVEKKQQEGEEATTEEEDMPEFNHVDEDGDDTRRAGEDDEDFEEIGEVGGDDCSGSEAGYSGRSNSAAGLTSSPSLISCSPSLQELCQTIERRAPLTEGEDEESDDSESDEELRSYNLQEVLSEEDSEEEVTGVPVVISDRSGARHLRSLLKMPTLLTQSFCDELESKKKAVSFFDDVTVFLFDQESPTGELADCTFSPGPENSVLASEGGTLRSDLHSHPTMGHHLHPDPNSLKRAPHATEDGNMSEDGGGFDWDDDIPLMTSPLSSPSTPESPPPTPVSAPSKAPDDKPVATVSQFSRFSVSPSRFSITHVPNSDTNPAGGNSEVDERE</sequence>
<name>A0ACC2FFB9_DALPE</name>